<accession>A0ABR4ZZG3</accession>
<protein>
    <submittedName>
        <fullName evidence="1">Uncharacterized protein</fullName>
    </submittedName>
</protein>
<evidence type="ECO:0000313" key="1">
    <source>
        <dbReference type="EMBL" id="KIE59093.1"/>
    </source>
</evidence>
<keyword evidence="2" id="KW-1185">Reference proteome</keyword>
<organism evidence="1 2">
    <name type="scientific">Methylacidiphilum kamchatkense Kam1</name>
    <dbReference type="NCBI Taxonomy" id="1202785"/>
    <lineage>
        <taxon>Bacteria</taxon>
        <taxon>Pseudomonadati</taxon>
        <taxon>Verrucomicrobiota</taxon>
        <taxon>Methylacidiphilae</taxon>
        <taxon>Methylacidiphilales</taxon>
        <taxon>Methylacidiphilaceae</taxon>
        <taxon>Methylacidiphilum (ex Ratnadevi et al. 2023)</taxon>
    </lineage>
</organism>
<dbReference type="EMBL" id="JQNX01000002">
    <property type="protein sequence ID" value="KIE59093.1"/>
    <property type="molecule type" value="Genomic_DNA"/>
</dbReference>
<name>A0ABR4ZZG3_9BACT</name>
<proteinExistence type="predicted"/>
<reference evidence="1 2" key="1">
    <citation type="submission" date="2014-08" db="EMBL/GenBank/DDBJ databases">
        <title>Methylacidiphilum kamchatkense strain Kam1 draft genome sequence.</title>
        <authorList>
            <person name="Birkeland N.-K."/>
            <person name="Erikstad H.A."/>
        </authorList>
    </citation>
    <scope>NUCLEOTIDE SEQUENCE [LARGE SCALE GENOMIC DNA]</scope>
    <source>
        <strain evidence="1 2">Kam1</strain>
    </source>
</reference>
<dbReference type="Proteomes" id="UP000031594">
    <property type="component" value="Unassembled WGS sequence"/>
</dbReference>
<comment type="caution">
    <text evidence="1">The sequence shown here is derived from an EMBL/GenBank/DDBJ whole genome shotgun (WGS) entry which is preliminary data.</text>
</comment>
<gene>
    <name evidence="1" type="ORF">A946_03475</name>
</gene>
<sequence>MLTLLKYLFIELSFFKNPSNIKLEFPSLPKNSFLSYKYSLPKTLSQLFLSVQGQRHQRNKSFFLLSQSFSFSLIERTSFNSPMHALAVRLL</sequence>
<evidence type="ECO:0000313" key="2">
    <source>
        <dbReference type="Proteomes" id="UP000031594"/>
    </source>
</evidence>